<dbReference type="AlphaFoldDB" id="B7KHV0"/>
<dbReference type="STRING" id="65393.PCC7424_3664"/>
<protein>
    <recommendedName>
        <fullName evidence="3">Phosphonate ABC transporter, periplasmic phosphonate-binding protein</fullName>
    </recommendedName>
</protein>
<dbReference type="Gene3D" id="3.40.190.10">
    <property type="entry name" value="Periplasmic binding protein-like II"/>
    <property type="match status" value="2"/>
</dbReference>
<evidence type="ECO:0000313" key="2">
    <source>
        <dbReference type="Proteomes" id="UP000002384"/>
    </source>
</evidence>
<proteinExistence type="predicted"/>
<accession>B7KHV0</accession>
<sequence>MLGGCQSANVSPSKLSVGVVSYGESQLSIEQYSKFKEYLGQELKSVIELEPTFNEIKALSQIERKAWDIVFAPPGLAAIAISSSKYTPIFPLEGTLETRSVIIVPQQSPIQQLPQLAGKSIALGQPGSATGYYLPIFNLYGLTLAEIRFASTPKQVLSWLSEGEVNAGAMSLAQFNRHRPDFSNTRFRVLFTDSHQVPNGAVLLSPNLSSQQQQQIRDALAHVSPAIASSAGYIPNVAPPDYTYLIQVVERVRQISERVKQQPAPLY</sequence>
<keyword evidence="2" id="KW-1185">Reference proteome</keyword>
<gene>
    <name evidence="1" type="ordered locus">PCC7424_3664</name>
</gene>
<dbReference type="EMBL" id="CP001291">
    <property type="protein sequence ID" value="ACK72047.1"/>
    <property type="molecule type" value="Genomic_DNA"/>
</dbReference>
<reference evidence="2" key="1">
    <citation type="journal article" date="2011" name="MBio">
        <title>Novel metabolic attributes of the genus Cyanothece, comprising a group of unicellular nitrogen-fixing Cyanobacteria.</title>
        <authorList>
            <person name="Bandyopadhyay A."/>
            <person name="Elvitigala T."/>
            <person name="Welsh E."/>
            <person name="Stockel J."/>
            <person name="Liberton M."/>
            <person name="Min H."/>
            <person name="Sherman L.A."/>
            <person name="Pakrasi H.B."/>
        </authorList>
    </citation>
    <scope>NUCLEOTIDE SEQUENCE [LARGE SCALE GENOMIC DNA]</scope>
    <source>
        <strain evidence="2">PCC 7424</strain>
    </source>
</reference>
<evidence type="ECO:0008006" key="3">
    <source>
        <dbReference type="Google" id="ProtNLM"/>
    </source>
</evidence>
<evidence type="ECO:0000313" key="1">
    <source>
        <dbReference type="EMBL" id="ACK72047.1"/>
    </source>
</evidence>
<dbReference type="SUPFAM" id="SSF53850">
    <property type="entry name" value="Periplasmic binding protein-like II"/>
    <property type="match status" value="1"/>
</dbReference>
<dbReference type="Proteomes" id="UP000002384">
    <property type="component" value="Chromosome"/>
</dbReference>
<dbReference type="Pfam" id="PF12974">
    <property type="entry name" value="Phosphonate-bd"/>
    <property type="match status" value="1"/>
</dbReference>
<dbReference type="PANTHER" id="PTHR35841">
    <property type="entry name" value="PHOSPHONATES-BINDING PERIPLASMIC PROTEIN"/>
    <property type="match status" value="1"/>
</dbReference>
<dbReference type="HOGENOM" id="CLU_952366_0_0_3"/>
<dbReference type="KEGG" id="cyc:PCC7424_3664"/>
<dbReference type="eggNOG" id="COG3221">
    <property type="taxonomic scope" value="Bacteria"/>
</dbReference>
<name>B7KHV0_GLOC7</name>
<dbReference type="PANTHER" id="PTHR35841:SF1">
    <property type="entry name" value="PHOSPHONATES-BINDING PERIPLASMIC PROTEIN"/>
    <property type="match status" value="1"/>
</dbReference>
<organism evidence="1 2">
    <name type="scientific">Gloeothece citriformis (strain PCC 7424)</name>
    <name type="common">Cyanothece sp. (strain PCC 7424)</name>
    <dbReference type="NCBI Taxonomy" id="65393"/>
    <lineage>
        <taxon>Bacteria</taxon>
        <taxon>Bacillati</taxon>
        <taxon>Cyanobacteriota</taxon>
        <taxon>Cyanophyceae</taxon>
        <taxon>Oscillatoriophycideae</taxon>
        <taxon>Chroococcales</taxon>
        <taxon>Aphanothecaceae</taxon>
        <taxon>Gloeothece</taxon>
        <taxon>Gloeothece citriformis</taxon>
    </lineage>
</organism>